<protein>
    <submittedName>
        <fullName evidence="1">Uncharacterized protein</fullName>
    </submittedName>
</protein>
<keyword evidence="2" id="KW-1185">Reference proteome</keyword>
<evidence type="ECO:0000313" key="1">
    <source>
        <dbReference type="EMBL" id="MFH4978693.1"/>
    </source>
</evidence>
<organism evidence="1 2">
    <name type="scientific">Gnathostoma spinigerum</name>
    <dbReference type="NCBI Taxonomy" id="75299"/>
    <lineage>
        <taxon>Eukaryota</taxon>
        <taxon>Metazoa</taxon>
        <taxon>Ecdysozoa</taxon>
        <taxon>Nematoda</taxon>
        <taxon>Chromadorea</taxon>
        <taxon>Rhabditida</taxon>
        <taxon>Spirurina</taxon>
        <taxon>Gnathostomatomorpha</taxon>
        <taxon>Gnathostomatoidea</taxon>
        <taxon>Gnathostomatidae</taxon>
        <taxon>Gnathostoma</taxon>
    </lineage>
</organism>
<dbReference type="AlphaFoldDB" id="A0ABD6EFH1"/>
<accession>A0ABD6EFH1</accession>
<dbReference type="Proteomes" id="UP001608902">
    <property type="component" value="Unassembled WGS sequence"/>
</dbReference>
<reference evidence="1 2" key="1">
    <citation type="submission" date="2024-08" db="EMBL/GenBank/DDBJ databases">
        <title>Gnathostoma spinigerum genome.</title>
        <authorList>
            <person name="Gonzalez-Bertolin B."/>
            <person name="Monzon S."/>
            <person name="Zaballos A."/>
            <person name="Jimenez P."/>
            <person name="Dekumyoy P."/>
            <person name="Varona S."/>
            <person name="Cuesta I."/>
            <person name="Sumanam S."/>
            <person name="Adisakwattana P."/>
            <person name="Gasser R.B."/>
            <person name="Hernandez-Gonzalez A."/>
            <person name="Young N.D."/>
            <person name="Perteguer M.J."/>
        </authorList>
    </citation>
    <scope>NUCLEOTIDE SEQUENCE [LARGE SCALE GENOMIC DNA]</scope>
    <source>
        <strain evidence="1">AL3</strain>
        <tissue evidence="1">Liver</tissue>
    </source>
</reference>
<gene>
    <name evidence="1" type="ORF">AB6A40_005402</name>
</gene>
<dbReference type="EMBL" id="JBGFUD010003419">
    <property type="protein sequence ID" value="MFH4978693.1"/>
    <property type="molecule type" value="Genomic_DNA"/>
</dbReference>
<comment type="caution">
    <text evidence="1">The sequence shown here is derived from an EMBL/GenBank/DDBJ whole genome shotgun (WGS) entry which is preliminary data.</text>
</comment>
<evidence type="ECO:0000313" key="2">
    <source>
        <dbReference type="Proteomes" id="UP001608902"/>
    </source>
</evidence>
<name>A0ABD6EFH1_9BILA</name>
<sequence length="120" mass="13820">MCDDCRNINVNKRLSTQQRIINLYLASMQLADEKNCDEILKLERSYYDTNFYDTVPNFMSTSNLSPNSVRDSNECTYFKPISSNQIGSNMSNNINDYFNGTNKVTSSDETLWTPWGFPCP</sequence>
<proteinExistence type="predicted"/>